<evidence type="ECO:0000313" key="4">
    <source>
        <dbReference type="Proteomes" id="UP000198215"/>
    </source>
</evidence>
<dbReference type="AlphaFoldDB" id="A0A1C5JQI1"/>
<keyword evidence="2" id="KW-0812">Transmembrane</keyword>
<dbReference type="EMBL" id="LT607753">
    <property type="protein sequence ID" value="SCG72768.1"/>
    <property type="molecule type" value="Genomic_DNA"/>
</dbReference>
<dbReference type="RefSeq" id="WP_088978260.1">
    <property type="nucleotide sequence ID" value="NZ_LT607753.1"/>
</dbReference>
<dbReference type="OrthoDB" id="3444687at2"/>
<feature type="region of interest" description="Disordered" evidence="1">
    <location>
        <begin position="105"/>
        <end position="125"/>
    </location>
</feature>
<sequence length="721" mass="76483">MPHVEHVAVAPPGSGPRDSRPTAGRSDTTGPRSIAARLRSLLAAIPVLVTDAGVVAFALWTLLYHLNLVLDLRPSVVFAAWVVTSVIAAGVAWWLGVRRAGGAPHPDAADTADAADADPAGESSTTGWGPLLRRYALPVGAGLAGVLLAAYGSGTARWAAAIVLGLVAIVSAWPSIRLRGGSRTPSAPAVPTDTPGPATTPVQALVVIAAALAAAYYSTRIARVSLDDVFYVGKSVWVAERDEIPYRDFLLTEGVLPAGSANPPIPSFEVFIGALARALGVHAASATWYLMLPLLAVGVAFALWRICQRWAPRRALLVFAVAATYIVFVAGHPDAYNTYHLPRLTQGKSVFLHALVPLAWVYLTDYLETRSRRALVLLALLSVGAVGLTTTAVILLPLLAAAAAFAILVVTRRLRDALLCFAAASVYPLGSGIVTRLTTSGIDQAVATYAEWREPQLVWMLSLWLGILGVVGGLALWWSPLLLRRGAPRLLAAGAALAVTVLLLPGVISVASDLTGLGAVLWRVPWIVPLPVLVGVLATLCLPRLKWPNRALAVALPGALVAVFVTAGTPMWSADVYQPEPSWRMPEVRKNVTFWIVRQDRPEGLVLAPSSVMRAMPQVTSRVRVVLARDLYLTDYGLDTQFAKDRLLLATFADGQEPVPVDEVAAAMRRVGVGTVCLWRVNKLTAAAVPELKLERFASRKSPGGMICYRAPTAGQATGGN</sequence>
<feature type="transmembrane region" description="Helical" evidence="2">
    <location>
        <begin position="375"/>
        <end position="408"/>
    </location>
</feature>
<protein>
    <recommendedName>
        <fullName evidence="5">4-amino-4-deoxy-L-arabinose transferase</fullName>
    </recommendedName>
</protein>
<keyword evidence="2" id="KW-1133">Transmembrane helix</keyword>
<evidence type="ECO:0008006" key="5">
    <source>
        <dbReference type="Google" id="ProtNLM"/>
    </source>
</evidence>
<feature type="transmembrane region" description="Helical" evidence="2">
    <location>
        <begin position="457"/>
        <end position="478"/>
    </location>
</feature>
<feature type="transmembrane region" description="Helical" evidence="2">
    <location>
        <begin position="158"/>
        <end position="176"/>
    </location>
</feature>
<feature type="transmembrane region" description="Helical" evidence="2">
    <location>
        <begin position="286"/>
        <end position="304"/>
    </location>
</feature>
<gene>
    <name evidence="3" type="ORF">GA0070614_5066</name>
</gene>
<feature type="compositionally biased region" description="Low complexity" evidence="1">
    <location>
        <begin position="105"/>
        <end position="121"/>
    </location>
</feature>
<feature type="transmembrane region" description="Helical" evidence="2">
    <location>
        <begin position="316"/>
        <end position="333"/>
    </location>
</feature>
<name>A0A1C5JQI1_9ACTN</name>
<feature type="transmembrane region" description="Helical" evidence="2">
    <location>
        <begin position="75"/>
        <end position="95"/>
    </location>
</feature>
<feature type="region of interest" description="Disordered" evidence="1">
    <location>
        <begin position="1"/>
        <end position="30"/>
    </location>
</feature>
<reference evidence="4" key="1">
    <citation type="submission" date="2016-06" db="EMBL/GenBank/DDBJ databases">
        <authorList>
            <person name="Varghese N."/>
            <person name="Submissions Spin"/>
        </authorList>
    </citation>
    <scope>NUCLEOTIDE SEQUENCE [LARGE SCALE GENOMIC DNA]</scope>
    <source>
        <strain evidence="4">DSM 45161</strain>
    </source>
</reference>
<feature type="transmembrane region" description="Helical" evidence="2">
    <location>
        <begin position="551"/>
        <end position="572"/>
    </location>
</feature>
<feature type="transmembrane region" description="Helical" evidence="2">
    <location>
        <begin position="490"/>
        <end position="512"/>
    </location>
</feature>
<evidence type="ECO:0000313" key="3">
    <source>
        <dbReference type="EMBL" id="SCG72768.1"/>
    </source>
</evidence>
<feature type="transmembrane region" description="Helical" evidence="2">
    <location>
        <begin position="197"/>
        <end position="217"/>
    </location>
</feature>
<feature type="transmembrane region" description="Helical" evidence="2">
    <location>
        <begin position="41"/>
        <end position="63"/>
    </location>
</feature>
<feature type="transmembrane region" description="Helical" evidence="2">
    <location>
        <begin position="135"/>
        <end position="152"/>
    </location>
</feature>
<keyword evidence="2" id="KW-0472">Membrane</keyword>
<dbReference type="InterPro" id="IPR045723">
    <property type="entry name" value="DUF6077"/>
</dbReference>
<proteinExistence type="predicted"/>
<dbReference type="Pfam" id="PF19554">
    <property type="entry name" value="DUF6077"/>
    <property type="match status" value="1"/>
</dbReference>
<evidence type="ECO:0000256" key="1">
    <source>
        <dbReference type="SAM" id="MobiDB-lite"/>
    </source>
</evidence>
<dbReference type="Proteomes" id="UP000198215">
    <property type="component" value="Chromosome I"/>
</dbReference>
<keyword evidence="4" id="KW-1185">Reference proteome</keyword>
<accession>A0A1C5JQI1</accession>
<evidence type="ECO:0000256" key="2">
    <source>
        <dbReference type="SAM" id="Phobius"/>
    </source>
</evidence>
<feature type="transmembrane region" description="Helical" evidence="2">
    <location>
        <begin position="524"/>
        <end position="542"/>
    </location>
</feature>
<organism evidence="3 4">
    <name type="scientific">Micromonospora coxensis</name>
    <dbReference type="NCBI Taxonomy" id="356852"/>
    <lineage>
        <taxon>Bacteria</taxon>
        <taxon>Bacillati</taxon>
        <taxon>Actinomycetota</taxon>
        <taxon>Actinomycetes</taxon>
        <taxon>Micromonosporales</taxon>
        <taxon>Micromonosporaceae</taxon>
        <taxon>Micromonospora</taxon>
    </lineage>
</organism>